<evidence type="ECO:0000313" key="3">
    <source>
        <dbReference type="Proteomes" id="UP001302719"/>
    </source>
</evidence>
<evidence type="ECO:0000256" key="1">
    <source>
        <dbReference type="SAM" id="Phobius"/>
    </source>
</evidence>
<dbReference type="AlphaFoldDB" id="A0AA96GCP0"/>
<accession>A0AA96GCP0</accession>
<dbReference type="KEGG" id="nall:PP769_11400"/>
<proteinExistence type="predicted"/>
<sequence>MPKNTETTDRHVVLGLFNPATSLPPVLDHIRSQGIPDLLMEILSPLPLETSLLNKPVRVPLHRLTIIGGIVGIGIGIFFAAGTALLFPLVTGGKPIVSIPVVGIISYETMMLMAIVVTFLATAIKIAFVQQSGLRNDPRIDEGSVGLSIQVGNDTAKAHSISRLLQKAGASEVEIRTISSDS</sequence>
<feature type="transmembrane region" description="Helical" evidence="1">
    <location>
        <begin position="110"/>
        <end position="129"/>
    </location>
</feature>
<dbReference type="InterPro" id="IPR021776">
    <property type="entry name" value="ActD"/>
</dbReference>
<evidence type="ECO:0000313" key="2">
    <source>
        <dbReference type="EMBL" id="WNM56583.1"/>
    </source>
</evidence>
<keyword evidence="3" id="KW-1185">Reference proteome</keyword>
<organism evidence="2 3">
    <name type="scientific">Candidatus Nitrospira allomarina</name>
    <dbReference type="NCBI Taxonomy" id="3020900"/>
    <lineage>
        <taxon>Bacteria</taxon>
        <taxon>Pseudomonadati</taxon>
        <taxon>Nitrospirota</taxon>
        <taxon>Nitrospiria</taxon>
        <taxon>Nitrospirales</taxon>
        <taxon>Nitrospiraceae</taxon>
        <taxon>Nitrospira</taxon>
    </lineage>
</organism>
<reference evidence="2 3" key="1">
    <citation type="submission" date="2023-01" db="EMBL/GenBank/DDBJ databases">
        <title>Cultivation and genomic characterization of new, ubiquitous marine nitrite-oxidizing bacteria from the Nitrospirales.</title>
        <authorList>
            <person name="Mueller A.J."/>
            <person name="Daebeler A."/>
            <person name="Herbold C.W."/>
            <person name="Kirkegaard R.H."/>
            <person name="Daims H."/>
        </authorList>
    </citation>
    <scope>NUCLEOTIDE SEQUENCE [LARGE SCALE GENOMIC DNA]</scope>
    <source>
        <strain evidence="2 3">VA</strain>
    </source>
</reference>
<keyword evidence="1" id="KW-0472">Membrane</keyword>
<dbReference type="EMBL" id="CP116967">
    <property type="protein sequence ID" value="WNM56583.1"/>
    <property type="molecule type" value="Genomic_DNA"/>
</dbReference>
<dbReference type="Proteomes" id="UP001302719">
    <property type="component" value="Chromosome"/>
</dbReference>
<keyword evidence="1" id="KW-1133">Transmembrane helix</keyword>
<feature type="transmembrane region" description="Helical" evidence="1">
    <location>
        <begin position="64"/>
        <end position="90"/>
    </location>
</feature>
<dbReference type="Pfam" id="PF11821">
    <property type="entry name" value="ActD"/>
    <property type="match status" value="1"/>
</dbReference>
<protein>
    <submittedName>
        <fullName evidence="2">DUF3341 domain-containing protein</fullName>
    </submittedName>
</protein>
<keyword evidence="1" id="KW-0812">Transmembrane</keyword>
<gene>
    <name evidence="2" type="ORF">PP769_11400</name>
</gene>
<dbReference type="RefSeq" id="WP_312640181.1">
    <property type="nucleotide sequence ID" value="NZ_CP116967.1"/>
</dbReference>
<name>A0AA96GCP0_9BACT</name>